<sequence>MTGPSNSLVSVLLHHSASRPSIVDAMYGGFSRFAQAERRRSSSTIVELAQLDDPDESDYGPGYFEMDYEAESFGGAGLTRLQGFPRRPTALCDELGKWITAVDALHSILTAENRPGAVTVVVLTAGHAVAGRQWSLDDVRRLIERQEAKFGWDFVLLGANMDAVETGAKMGFARNKSLTFDASSAGIDSAFSAVSHYQMRKQEAGTQRIAGFSDEDRRRACRRFAAVSRRRR</sequence>
<organism evidence="1 2">
    <name type="scientific">Rhodococcoides kroppenstedtii</name>
    <dbReference type="NCBI Taxonomy" id="293050"/>
    <lineage>
        <taxon>Bacteria</taxon>
        <taxon>Bacillati</taxon>
        <taxon>Actinomycetota</taxon>
        <taxon>Actinomycetes</taxon>
        <taxon>Mycobacteriales</taxon>
        <taxon>Nocardiaceae</taxon>
        <taxon>Rhodococcoides</taxon>
    </lineage>
</organism>
<dbReference type="GeneID" id="85486553"/>
<dbReference type="RefSeq" id="WP_068365390.1">
    <property type="nucleotide sequence ID" value="NZ_FOJN01000010.1"/>
</dbReference>
<evidence type="ECO:0000313" key="1">
    <source>
        <dbReference type="EMBL" id="SFA56317.1"/>
    </source>
</evidence>
<name>A0A1I0TXC2_9NOCA</name>
<dbReference type="Proteomes" id="UP000182054">
    <property type="component" value="Unassembled WGS sequence"/>
</dbReference>
<accession>A0A1I0TXC2</accession>
<reference evidence="1 2" key="1">
    <citation type="submission" date="2016-10" db="EMBL/GenBank/DDBJ databases">
        <authorList>
            <person name="de Groot N.N."/>
        </authorList>
    </citation>
    <scope>NUCLEOTIDE SEQUENCE [LARGE SCALE GENOMIC DNA]</scope>
    <source>
        <strain evidence="1 2">DSM 44908</strain>
    </source>
</reference>
<dbReference type="EMBL" id="FOJN01000010">
    <property type="protein sequence ID" value="SFA56317.1"/>
    <property type="molecule type" value="Genomic_DNA"/>
</dbReference>
<gene>
    <name evidence="1" type="ORF">SAMN05444374_110115</name>
</gene>
<proteinExistence type="predicted"/>
<dbReference type="AlphaFoldDB" id="A0A1I0TXC2"/>
<evidence type="ECO:0000313" key="2">
    <source>
        <dbReference type="Proteomes" id="UP000182054"/>
    </source>
</evidence>
<dbReference type="OrthoDB" id="9790144at2"/>
<protein>
    <submittedName>
        <fullName evidence="1">Uncharacterized protein</fullName>
    </submittedName>
</protein>